<protein>
    <submittedName>
        <fullName evidence="1">Uncharacterized protein</fullName>
    </submittedName>
</protein>
<proteinExistence type="predicted"/>
<sequence length="560" mass="60494">MSTSPDTNWQDASPGSLSVTSMHANAFWVIGATTRDDRRKIVELAEARSLESGGDGAQKARAALTNPKGRLAQEVSWLPGVAPKKASQAVASVEERGLAVAYDEGLPPLARANLTAAAFELAQDLTPHQMAALAIKLAELVEAIDPATTLLDINEDRAIAGFPEVLDEAAVETELGDRRTAYKSAIKGALDRMESSRLVESMVLMVRQATDEGRTPALPLIDHLVDAYALEVEPILSARAERIALEIQGAVDFAPQGKAKVGVAISSIEEMSRAWCAIAKPVQLNAKARGTTDQSSFGLGAKIRSLGITLNNEHNMIELAERTTALVRELFADLPELAEIAGIDAEKLLEIKQSAIDAKRQDDEWANSITFRSEVGLLFKDALSIGPEGIQWKGRTYPLSSITALRWGGVRKSVNGIPTGTDYKIGIATENGSTLIELKKEATYTKFLDCLWRAVCVRLIVEMTQALKGGKALSFGSIEVSDTHAHLVRSKLFGFGDTVKLDWGHVHIWSANGKVVMASRDDKKVSGAASYIDHWNAHILEHVVRGAFKKGVGKLSDYLT</sequence>
<organism evidence="1 2">
    <name type="scientific">Paraburkholderia dioscoreae</name>
    <dbReference type="NCBI Taxonomy" id="2604047"/>
    <lineage>
        <taxon>Bacteria</taxon>
        <taxon>Pseudomonadati</taxon>
        <taxon>Pseudomonadota</taxon>
        <taxon>Betaproteobacteria</taxon>
        <taxon>Burkholderiales</taxon>
        <taxon>Burkholderiaceae</taxon>
        <taxon>Paraburkholderia</taxon>
    </lineage>
</organism>
<name>A0A5Q4Z290_9BURK</name>
<evidence type="ECO:0000313" key="1">
    <source>
        <dbReference type="EMBL" id="VVD29220.1"/>
    </source>
</evidence>
<dbReference type="AlphaFoldDB" id="A0A5Q4Z290"/>
<dbReference type="RefSeq" id="WP_165186477.1">
    <property type="nucleotide sequence ID" value="NZ_LR699553.1"/>
</dbReference>
<keyword evidence="2" id="KW-1185">Reference proteome</keyword>
<dbReference type="Proteomes" id="UP000325811">
    <property type="component" value="Chromosome I"/>
</dbReference>
<dbReference type="KEGG" id="pdio:PDMSB3_2764"/>
<evidence type="ECO:0000313" key="2">
    <source>
        <dbReference type="Proteomes" id="UP000325811"/>
    </source>
</evidence>
<gene>
    <name evidence="1" type="ORF">PDMSB3_2764</name>
</gene>
<dbReference type="EMBL" id="LR699553">
    <property type="protein sequence ID" value="VVD29220.1"/>
    <property type="molecule type" value="Genomic_DNA"/>
</dbReference>
<reference evidence="1 2" key="1">
    <citation type="submission" date="2019-08" db="EMBL/GenBank/DDBJ databases">
        <authorList>
            <person name="Herpell B J."/>
        </authorList>
    </citation>
    <scope>NUCLEOTIDE SEQUENCE [LARGE SCALE GENOMIC DNA]</scope>
    <source>
        <strain evidence="2">Msb3</strain>
    </source>
</reference>
<accession>A0A5Q4Z290</accession>